<keyword evidence="3" id="KW-1185">Reference proteome</keyword>
<evidence type="ECO:0000256" key="1">
    <source>
        <dbReference type="SAM" id="MobiDB-lite"/>
    </source>
</evidence>
<feature type="compositionally biased region" description="Polar residues" evidence="1">
    <location>
        <begin position="298"/>
        <end position="312"/>
    </location>
</feature>
<protein>
    <submittedName>
        <fullName evidence="2">Uncharacterized protein</fullName>
    </submittedName>
</protein>
<gene>
    <name evidence="2" type="ORF">L249_5099</name>
</gene>
<dbReference type="AlphaFoldDB" id="A0A367L3N1"/>
<reference evidence="2 3" key="1">
    <citation type="journal article" date="2015" name="BMC Genomics">
        <title>Insights from the genome of Ophiocordyceps polyrhachis-furcata to pathogenicity and host specificity in insect fungi.</title>
        <authorList>
            <person name="Wichadakul D."/>
            <person name="Kobmoo N."/>
            <person name="Ingsriswang S."/>
            <person name="Tangphatsornruang S."/>
            <person name="Chantasingh D."/>
            <person name="Luangsa-ard J.J."/>
            <person name="Eurwilaichitr L."/>
        </authorList>
    </citation>
    <scope>NUCLEOTIDE SEQUENCE [LARGE SCALE GENOMIC DNA]</scope>
    <source>
        <strain evidence="2 3">BCC 54312</strain>
    </source>
</reference>
<organism evidence="2 3">
    <name type="scientific">Ophiocordyceps polyrhachis-furcata BCC 54312</name>
    <dbReference type="NCBI Taxonomy" id="1330021"/>
    <lineage>
        <taxon>Eukaryota</taxon>
        <taxon>Fungi</taxon>
        <taxon>Dikarya</taxon>
        <taxon>Ascomycota</taxon>
        <taxon>Pezizomycotina</taxon>
        <taxon>Sordariomycetes</taxon>
        <taxon>Hypocreomycetidae</taxon>
        <taxon>Hypocreales</taxon>
        <taxon>Ophiocordycipitaceae</taxon>
        <taxon>Ophiocordyceps</taxon>
    </lineage>
</organism>
<sequence>MDPTVGIDSIANLSSRLWNRSVVELIGYCILYSSVFGFHTRRTVATYNGKFRKSTSYALPVHIATGLFEIFRYQIRAALYGEDFVTAKGGDVIVCFIWAWTSLALVRSLQRGDPSTTRPAYQAGTLLRPVAAVAAYAMQSPALYRVCAKAINSFIYARVGIFIMHKSGFLRRHQDSAVYAVCIPVSAILSIHEGRVAGAVPLYLAAMFAVGWLNHWVSAAIKDRPAGAQKKTIKDRFVDAMLSLGFAELDDLKKFFQKKRRPTSLCPDIMDEYIRQQAAAFNPSRLSSIDSNFTGEMQPSSWDALTGTSPKSSWEALTGEGGEEAR</sequence>
<evidence type="ECO:0000313" key="2">
    <source>
        <dbReference type="EMBL" id="RCI09017.1"/>
    </source>
</evidence>
<accession>A0A367L3N1</accession>
<proteinExistence type="predicted"/>
<dbReference type="EMBL" id="LKCN02000017">
    <property type="protein sequence ID" value="RCI09017.1"/>
    <property type="molecule type" value="Genomic_DNA"/>
</dbReference>
<name>A0A367L3N1_9HYPO</name>
<feature type="region of interest" description="Disordered" evidence="1">
    <location>
        <begin position="298"/>
        <end position="326"/>
    </location>
</feature>
<dbReference type="Proteomes" id="UP000253664">
    <property type="component" value="Unassembled WGS sequence"/>
</dbReference>
<dbReference type="OrthoDB" id="4922812at2759"/>
<comment type="caution">
    <text evidence="2">The sequence shown here is derived from an EMBL/GenBank/DDBJ whole genome shotgun (WGS) entry which is preliminary data.</text>
</comment>
<evidence type="ECO:0000313" key="3">
    <source>
        <dbReference type="Proteomes" id="UP000253664"/>
    </source>
</evidence>